<dbReference type="GO" id="GO:0006298">
    <property type="term" value="P:mismatch repair"/>
    <property type="evidence" value="ECO:0007669"/>
    <property type="project" value="InterPro"/>
</dbReference>
<dbReference type="PROSITE" id="PS00058">
    <property type="entry name" value="DNA_MISMATCH_REPAIR_1"/>
    <property type="match status" value="1"/>
</dbReference>
<dbReference type="InterPro" id="IPR036890">
    <property type="entry name" value="HATPase_C_sf"/>
</dbReference>
<dbReference type="GO" id="GO:0032389">
    <property type="term" value="C:MutLalpha complex"/>
    <property type="evidence" value="ECO:0007669"/>
    <property type="project" value="TreeGrafter"/>
</dbReference>
<accession>A0A7R9F2E2</accession>
<dbReference type="Pfam" id="PF13589">
    <property type="entry name" value="HATPase_c_3"/>
    <property type="match status" value="1"/>
</dbReference>
<comment type="similarity">
    <text evidence="1">Belongs to the DNA mismatch repair MutL/HexB family.</text>
</comment>
<evidence type="ECO:0000256" key="1">
    <source>
        <dbReference type="ARBA" id="ARBA00006082"/>
    </source>
</evidence>
<dbReference type="GO" id="GO:0016887">
    <property type="term" value="F:ATP hydrolysis activity"/>
    <property type="evidence" value="ECO:0007669"/>
    <property type="project" value="InterPro"/>
</dbReference>
<dbReference type="InterPro" id="IPR038973">
    <property type="entry name" value="MutL/Mlh/Pms-like"/>
</dbReference>
<dbReference type="GO" id="GO:0140664">
    <property type="term" value="F:ATP-dependent DNA damage sensor activity"/>
    <property type="evidence" value="ECO:0007669"/>
    <property type="project" value="InterPro"/>
</dbReference>
<gene>
    <name evidence="2" type="ORF">TBIB3V08_LOCUS7809</name>
</gene>
<organism evidence="2">
    <name type="scientific">Timema bartmani</name>
    <dbReference type="NCBI Taxonomy" id="61472"/>
    <lineage>
        <taxon>Eukaryota</taxon>
        <taxon>Metazoa</taxon>
        <taxon>Ecdysozoa</taxon>
        <taxon>Arthropoda</taxon>
        <taxon>Hexapoda</taxon>
        <taxon>Insecta</taxon>
        <taxon>Pterygota</taxon>
        <taxon>Neoptera</taxon>
        <taxon>Polyneoptera</taxon>
        <taxon>Phasmatodea</taxon>
        <taxon>Timematodea</taxon>
        <taxon>Timematoidea</taxon>
        <taxon>Timematidae</taxon>
        <taxon>Timema</taxon>
    </lineage>
</organism>
<proteinExistence type="inferred from homology"/>
<dbReference type="InterPro" id="IPR014762">
    <property type="entry name" value="DNA_mismatch_repair_CS"/>
</dbReference>
<evidence type="ECO:0000313" key="2">
    <source>
        <dbReference type="EMBL" id="CAD7445457.1"/>
    </source>
</evidence>
<sequence length="162" mass="17615">MEMDFESSATTEKSSIIQAINKDTVHQICSGQVVLNLATAVKELVENSLDAGATSIDVRLKEFGSELIEVTDNGCGVEEHNFQGLTLKHHTSKLREFSDLTTVETFGFRGEALSSLCALSNLTIITCHKGASCGTKLEFDRKGLITSCRSHARQVSTSWSDT</sequence>
<dbReference type="PANTHER" id="PTHR10073:SF52">
    <property type="entry name" value="MISMATCH REPAIR ENDONUCLEASE PMS2"/>
    <property type="match status" value="1"/>
</dbReference>
<name>A0A7R9F2E2_9NEOP</name>
<dbReference type="SUPFAM" id="SSF55874">
    <property type="entry name" value="ATPase domain of HSP90 chaperone/DNA topoisomerase II/histidine kinase"/>
    <property type="match status" value="1"/>
</dbReference>
<dbReference type="EMBL" id="OD567286">
    <property type="protein sequence ID" value="CAD7445457.1"/>
    <property type="molecule type" value="Genomic_DNA"/>
</dbReference>
<dbReference type="PANTHER" id="PTHR10073">
    <property type="entry name" value="DNA MISMATCH REPAIR PROTEIN MLH, PMS, MUTL"/>
    <property type="match status" value="1"/>
</dbReference>
<dbReference type="CDD" id="cd16926">
    <property type="entry name" value="HATPase_MutL-MLH-PMS-like"/>
    <property type="match status" value="1"/>
</dbReference>
<dbReference type="AlphaFoldDB" id="A0A7R9F2E2"/>
<reference evidence="2" key="1">
    <citation type="submission" date="2020-11" db="EMBL/GenBank/DDBJ databases">
        <authorList>
            <person name="Tran Van P."/>
        </authorList>
    </citation>
    <scope>NUCLEOTIDE SEQUENCE</scope>
</reference>
<dbReference type="Gene3D" id="3.30.565.10">
    <property type="entry name" value="Histidine kinase-like ATPase, C-terminal domain"/>
    <property type="match status" value="1"/>
</dbReference>
<protein>
    <submittedName>
        <fullName evidence="2">Uncharacterized protein</fullName>
    </submittedName>
</protein>